<keyword evidence="2" id="KW-0472">Membrane</keyword>
<evidence type="ECO:0000259" key="3">
    <source>
        <dbReference type="Pfam" id="PF14258"/>
    </source>
</evidence>
<sequence>MSAPASTTSAPVAPPTRSDPGAGVEPPAAHYSSAAEGGDTYHRTPGRLREALGWILLAVVVLAVAVVSLSFATTAPARASGFDPESAGFSGTRALAEIVRDAGVEVVVVRNRAAAVQHLDDRSTLVLADPYPLSDEAALELVGSAERTVLLTASSRMLRLLDLGENASGTSDPVGPSCDEAGFARVGTIVPDRMFRAADDVTTCFGDGDAAAVLVADREGSRVTLVDGSRLLTNEHLAEHGNAALGMALLGQSERVVWYVPSFSDSDISDADAEATLGELTPGWVSPVIVLLLLTAVVAGIWRGRRFGPLVAETLPVTVRASETMQGRARLTARGGDARHAAAELRTGTLARLAARLSMPESAGVAAIADATADRIRTSRDSVRAVLEAPLPTSDAELVADARRLAALETAVDDIARTERSTP</sequence>
<dbReference type="Proteomes" id="UP000552045">
    <property type="component" value="Unassembled WGS sequence"/>
</dbReference>
<organism evidence="4 5">
    <name type="scientific">Microbacterium pseudoresistens</name>
    <dbReference type="NCBI Taxonomy" id="640634"/>
    <lineage>
        <taxon>Bacteria</taxon>
        <taxon>Bacillati</taxon>
        <taxon>Actinomycetota</taxon>
        <taxon>Actinomycetes</taxon>
        <taxon>Micrococcales</taxon>
        <taxon>Microbacteriaceae</taxon>
        <taxon>Microbacterium</taxon>
    </lineage>
</organism>
<evidence type="ECO:0000256" key="1">
    <source>
        <dbReference type="SAM" id="MobiDB-lite"/>
    </source>
</evidence>
<keyword evidence="2" id="KW-0812">Transmembrane</keyword>
<keyword evidence="2" id="KW-1133">Transmembrane helix</keyword>
<dbReference type="InterPro" id="IPR025646">
    <property type="entry name" value="DUF4350"/>
</dbReference>
<keyword evidence="5" id="KW-1185">Reference proteome</keyword>
<name>A0A7Y9JND7_9MICO</name>
<comment type="caution">
    <text evidence="4">The sequence shown here is derived from an EMBL/GenBank/DDBJ whole genome shotgun (WGS) entry which is preliminary data.</text>
</comment>
<dbReference type="Pfam" id="PF14258">
    <property type="entry name" value="DUF4350"/>
    <property type="match status" value="1"/>
</dbReference>
<reference evidence="4 5" key="1">
    <citation type="submission" date="2020-07" db="EMBL/GenBank/DDBJ databases">
        <title>Sequencing the genomes of 1000 actinobacteria strains.</title>
        <authorList>
            <person name="Klenk H.-P."/>
        </authorList>
    </citation>
    <scope>NUCLEOTIDE SEQUENCE [LARGE SCALE GENOMIC DNA]</scope>
    <source>
        <strain evidence="4 5">DSM 22185</strain>
    </source>
</reference>
<feature type="transmembrane region" description="Helical" evidence="2">
    <location>
        <begin position="284"/>
        <end position="302"/>
    </location>
</feature>
<proteinExistence type="predicted"/>
<feature type="region of interest" description="Disordered" evidence="1">
    <location>
        <begin position="1"/>
        <end position="42"/>
    </location>
</feature>
<evidence type="ECO:0000313" key="4">
    <source>
        <dbReference type="EMBL" id="NYD54981.1"/>
    </source>
</evidence>
<accession>A0A7Y9JND7</accession>
<gene>
    <name evidence="4" type="ORF">BKA02_002036</name>
</gene>
<dbReference type="RefSeq" id="WP_179433731.1">
    <property type="nucleotide sequence ID" value="NZ_BAABLC010000002.1"/>
</dbReference>
<evidence type="ECO:0000313" key="5">
    <source>
        <dbReference type="Proteomes" id="UP000552045"/>
    </source>
</evidence>
<evidence type="ECO:0000256" key="2">
    <source>
        <dbReference type="SAM" id="Phobius"/>
    </source>
</evidence>
<feature type="domain" description="DUF4350" evidence="3">
    <location>
        <begin position="85"/>
        <end position="250"/>
    </location>
</feature>
<dbReference type="EMBL" id="JACCBH010000001">
    <property type="protein sequence ID" value="NYD54981.1"/>
    <property type="molecule type" value="Genomic_DNA"/>
</dbReference>
<feature type="compositionally biased region" description="Low complexity" evidence="1">
    <location>
        <begin position="1"/>
        <end position="18"/>
    </location>
</feature>
<dbReference type="AlphaFoldDB" id="A0A7Y9JND7"/>
<protein>
    <recommendedName>
        <fullName evidence="3">DUF4350 domain-containing protein</fullName>
    </recommendedName>
</protein>
<feature type="transmembrane region" description="Helical" evidence="2">
    <location>
        <begin position="51"/>
        <end position="72"/>
    </location>
</feature>